<evidence type="ECO:0000313" key="4">
    <source>
        <dbReference type="WBParaSite" id="Csp11.Scaffold629.g16252.t1"/>
    </source>
</evidence>
<keyword evidence="2" id="KW-1133">Transmembrane helix</keyword>
<keyword evidence="2" id="KW-0812">Transmembrane</keyword>
<dbReference type="Proteomes" id="UP000095282">
    <property type="component" value="Unplaced"/>
</dbReference>
<name>A0A1I7U9K4_9PELO</name>
<feature type="compositionally biased region" description="Acidic residues" evidence="1">
    <location>
        <begin position="74"/>
        <end position="86"/>
    </location>
</feature>
<evidence type="ECO:0000256" key="2">
    <source>
        <dbReference type="SAM" id="Phobius"/>
    </source>
</evidence>
<keyword evidence="3" id="KW-1185">Reference proteome</keyword>
<dbReference type="AlphaFoldDB" id="A0A1I7U9K4"/>
<sequence length="99" mass="11312">MDLNDFISLCSIFVSISIILILFVAILYLCAYYMEKIELLQYALCMQYFASRDLESVEPDGSTISIPQITITSSDDDPPPMYEELDTTYAYPCPPYEEP</sequence>
<dbReference type="WBParaSite" id="Csp11.Scaffold629.g16252.t1">
    <property type="protein sequence ID" value="Csp11.Scaffold629.g16252.t1"/>
    <property type="gene ID" value="Csp11.Scaffold629.g16252"/>
</dbReference>
<feature type="transmembrane region" description="Helical" evidence="2">
    <location>
        <begin position="6"/>
        <end position="31"/>
    </location>
</feature>
<organism evidence="3 4">
    <name type="scientific">Caenorhabditis tropicalis</name>
    <dbReference type="NCBI Taxonomy" id="1561998"/>
    <lineage>
        <taxon>Eukaryota</taxon>
        <taxon>Metazoa</taxon>
        <taxon>Ecdysozoa</taxon>
        <taxon>Nematoda</taxon>
        <taxon>Chromadorea</taxon>
        <taxon>Rhabditida</taxon>
        <taxon>Rhabditina</taxon>
        <taxon>Rhabditomorpha</taxon>
        <taxon>Rhabditoidea</taxon>
        <taxon>Rhabditidae</taxon>
        <taxon>Peloderinae</taxon>
        <taxon>Caenorhabditis</taxon>
    </lineage>
</organism>
<feature type="region of interest" description="Disordered" evidence="1">
    <location>
        <begin position="67"/>
        <end position="99"/>
    </location>
</feature>
<proteinExistence type="predicted"/>
<keyword evidence="2" id="KW-0472">Membrane</keyword>
<accession>A0A1I7U9K4</accession>
<protein>
    <submittedName>
        <fullName evidence="4">Col_cuticle_N domain-containing protein</fullName>
    </submittedName>
</protein>
<evidence type="ECO:0000313" key="3">
    <source>
        <dbReference type="Proteomes" id="UP000095282"/>
    </source>
</evidence>
<evidence type="ECO:0000256" key="1">
    <source>
        <dbReference type="SAM" id="MobiDB-lite"/>
    </source>
</evidence>
<reference evidence="4" key="1">
    <citation type="submission" date="2016-11" db="UniProtKB">
        <authorList>
            <consortium name="WormBaseParasite"/>
        </authorList>
    </citation>
    <scope>IDENTIFICATION</scope>
</reference>